<gene>
    <name evidence="2" type="ORF">GETHPA_23210</name>
</gene>
<feature type="transmembrane region" description="Helical" evidence="1">
    <location>
        <begin position="53"/>
        <end position="72"/>
    </location>
</feature>
<dbReference type="PIRSF" id="PIRSF020606">
    <property type="entry name" value="UCP020606"/>
    <property type="match status" value="1"/>
</dbReference>
<dbReference type="InterPro" id="IPR014509">
    <property type="entry name" value="YjdF-like"/>
</dbReference>
<comment type="caution">
    <text evidence="2">The sequence shown here is derived from an EMBL/GenBank/DDBJ whole genome shotgun (WGS) entry which is preliminary data.</text>
</comment>
<name>A0ABQ5Q848_9BACT</name>
<dbReference type="Proteomes" id="UP001165089">
    <property type="component" value="Unassembled WGS sequence"/>
</dbReference>
<dbReference type="Pfam" id="PF09997">
    <property type="entry name" value="DUF2238"/>
    <property type="match status" value="1"/>
</dbReference>
<dbReference type="InterPro" id="IPR058534">
    <property type="entry name" value="YjdF"/>
</dbReference>
<evidence type="ECO:0000256" key="1">
    <source>
        <dbReference type="SAM" id="Phobius"/>
    </source>
</evidence>
<keyword evidence="1" id="KW-0812">Transmembrane</keyword>
<accession>A0ABQ5Q848</accession>
<reference evidence="2 3" key="1">
    <citation type="journal article" date="2023" name="Antonie Van Leeuwenhoek">
        <title>Mesoterricola silvestris gen. nov., sp. nov., Mesoterricola sediminis sp. nov., Geothrix oryzae sp. nov., Geothrix edaphica sp. nov., Geothrix rubra sp. nov., and Geothrix limicola sp. nov., six novel members of Acidobacteriota isolated from soils.</title>
        <authorList>
            <person name="Itoh H."/>
            <person name="Sugisawa Y."/>
            <person name="Mise K."/>
            <person name="Xu Z."/>
            <person name="Kuniyasu M."/>
            <person name="Ushijima N."/>
            <person name="Kawano K."/>
            <person name="Kobayashi E."/>
            <person name="Shiratori Y."/>
            <person name="Masuda Y."/>
            <person name="Senoo K."/>
        </authorList>
    </citation>
    <scope>NUCLEOTIDE SEQUENCE [LARGE SCALE GENOMIC DNA]</scope>
    <source>
        <strain evidence="2 3">Red803</strain>
    </source>
</reference>
<proteinExistence type="predicted"/>
<keyword evidence="3" id="KW-1185">Reference proteome</keyword>
<evidence type="ECO:0000313" key="2">
    <source>
        <dbReference type="EMBL" id="GLH70788.1"/>
    </source>
</evidence>
<organism evidence="2 3">
    <name type="scientific">Geothrix rubra</name>
    <dbReference type="NCBI Taxonomy" id="2927977"/>
    <lineage>
        <taxon>Bacteria</taxon>
        <taxon>Pseudomonadati</taxon>
        <taxon>Acidobacteriota</taxon>
        <taxon>Holophagae</taxon>
        <taxon>Holophagales</taxon>
        <taxon>Holophagaceae</taxon>
        <taxon>Geothrix</taxon>
    </lineage>
</organism>
<dbReference type="EMBL" id="BSDD01000004">
    <property type="protein sequence ID" value="GLH70788.1"/>
    <property type="molecule type" value="Genomic_DNA"/>
</dbReference>
<protein>
    <submittedName>
        <fullName evidence="2">Membrane protein</fullName>
    </submittedName>
</protein>
<keyword evidence="1" id="KW-0472">Membrane</keyword>
<feature type="transmembrane region" description="Helical" evidence="1">
    <location>
        <begin position="173"/>
        <end position="191"/>
    </location>
</feature>
<dbReference type="RefSeq" id="WP_285726358.1">
    <property type="nucleotide sequence ID" value="NZ_BSDD01000004.1"/>
</dbReference>
<sequence length="208" mass="23089">MRTRRFPLLLLAAVSAAFLLLGWAPTADRFTWFMENAPVILGVPVLVATHRRFPLTNLLYGLIALHALVLMVGGHWTYAEVPAGHWVQAWLHLARNPYDRLGHLFQGFVPVLIFREVLVRKGILRPGRWSVFVLLLMALGLSAAYELVEWQTAVWTGSSADAFLGTQGDPWDTQWDMACALIGATAALAFLGRRHDRALAACHQANPA</sequence>
<evidence type="ECO:0000313" key="3">
    <source>
        <dbReference type="Proteomes" id="UP001165089"/>
    </source>
</evidence>
<keyword evidence="1" id="KW-1133">Transmembrane helix</keyword>
<feature type="transmembrane region" description="Helical" evidence="1">
    <location>
        <begin position="129"/>
        <end position="148"/>
    </location>
</feature>